<dbReference type="InterPro" id="IPR006578">
    <property type="entry name" value="MADF-dom"/>
</dbReference>
<feature type="region of interest" description="Disordered" evidence="1">
    <location>
        <begin position="158"/>
        <end position="196"/>
    </location>
</feature>
<feature type="compositionally biased region" description="Polar residues" evidence="1">
    <location>
        <begin position="116"/>
        <end position="131"/>
    </location>
</feature>
<gene>
    <name evidence="4 5" type="primary">LOC105945544</name>
</gene>
<dbReference type="AlphaFoldDB" id="A0A8J0SD40"/>
<dbReference type="SMART" id="SM00595">
    <property type="entry name" value="MADF"/>
    <property type="match status" value="1"/>
</dbReference>
<feature type="domain" description="MADF" evidence="2">
    <location>
        <begin position="12"/>
        <end position="110"/>
    </location>
</feature>
<evidence type="ECO:0000313" key="3">
    <source>
        <dbReference type="Proteomes" id="UP000008143"/>
    </source>
</evidence>
<reference evidence="4" key="1">
    <citation type="submission" date="2025-08" db="UniProtKB">
        <authorList>
            <consortium name="RefSeq"/>
        </authorList>
    </citation>
    <scope>IDENTIFICATION</scope>
    <source>
        <strain evidence="4">Nigerian</strain>
        <tissue evidence="4">Liver and blood</tissue>
    </source>
</reference>
<organism evidence="3 4">
    <name type="scientific">Xenopus tropicalis</name>
    <name type="common">Western clawed frog</name>
    <name type="synonym">Silurana tropicalis</name>
    <dbReference type="NCBI Taxonomy" id="8364"/>
    <lineage>
        <taxon>Eukaryota</taxon>
        <taxon>Metazoa</taxon>
        <taxon>Chordata</taxon>
        <taxon>Craniata</taxon>
        <taxon>Vertebrata</taxon>
        <taxon>Euteleostomi</taxon>
        <taxon>Amphibia</taxon>
        <taxon>Batrachia</taxon>
        <taxon>Anura</taxon>
        <taxon>Pipoidea</taxon>
        <taxon>Pipidae</taxon>
        <taxon>Xenopodinae</taxon>
        <taxon>Xenopus</taxon>
        <taxon>Silurana</taxon>
    </lineage>
</organism>
<dbReference type="RefSeq" id="XP_012809325.1">
    <property type="nucleotide sequence ID" value="XM_012953871.3"/>
</dbReference>
<dbReference type="Proteomes" id="UP000008143">
    <property type="component" value="Chromosome 3"/>
</dbReference>
<dbReference type="PANTHER" id="PTHR21505">
    <property type="entry name" value="MADF DOMAIN-CONTAINING PROTEIN-RELATED"/>
    <property type="match status" value="1"/>
</dbReference>
<dbReference type="PROSITE" id="PS51029">
    <property type="entry name" value="MADF"/>
    <property type="match status" value="1"/>
</dbReference>
<accession>A0A8J0SD40</accession>
<keyword evidence="3" id="KW-1185">Reference proteome</keyword>
<evidence type="ECO:0000259" key="2">
    <source>
        <dbReference type="PROSITE" id="PS51029"/>
    </source>
</evidence>
<protein>
    <submittedName>
        <fullName evidence="4">Uncharacterized protein LOC105945544</fullName>
    </submittedName>
</protein>
<dbReference type="GeneID" id="105945544"/>
<dbReference type="Xenbase" id="XB-GENE-29088763">
    <property type="gene designation" value="LOC105945544"/>
</dbReference>
<evidence type="ECO:0000313" key="4">
    <source>
        <dbReference type="RefSeq" id="XP_012809325.1"/>
    </source>
</evidence>
<dbReference type="PANTHER" id="PTHR21505:SF13">
    <property type="match status" value="1"/>
</dbReference>
<dbReference type="OrthoDB" id="9909040at2759"/>
<proteinExistence type="predicted"/>
<dbReference type="Pfam" id="PF10545">
    <property type="entry name" value="MADF_DNA_bdg"/>
    <property type="match status" value="1"/>
</dbReference>
<dbReference type="AGR" id="Xenbase:XB-GENE-29088763"/>
<dbReference type="KEGG" id="xtr:105945544"/>
<feature type="region of interest" description="Disordered" evidence="1">
    <location>
        <begin position="115"/>
        <end position="144"/>
    </location>
</feature>
<feature type="region of interest" description="Disordered" evidence="1">
    <location>
        <begin position="308"/>
        <end position="335"/>
    </location>
</feature>
<evidence type="ECO:0000256" key="1">
    <source>
        <dbReference type="SAM" id="MobiDB-lite"/>
    </source>
</evidence>
<dbReference type="OMA" id="YYELFHF"/>
<sequence length="335" mass="38433">MEKFSNPEFLREFIELYQSFPCLWKVKSGDYMNRIKRDKAYAELISLCKSVCSSADLQYVKKKIANLRTVFKKEMNKVQASKKSGASADDIYVPRLWYYDLLVFTVDQEVARDSRSNFSNQGLEKQQSTEASPAEDVTDVTAQSSRAADIEVEDQTEHLAQIPQSSTLIEEGSQHEMAGAKGSQGRNRKRKNNPSTQQLLHDAETLLNTKSDEFDAIGFTVASKLRRMDEEQRQFAEYIINEALHRGFRKTLRESTRLTDYTTTDYRNYNSFPQAPLQQYPPNANMHQICTPPSTSPYEQQTTWTSMLSPIPPNNGHNNMSSCETEKQHLHYSHL</sequence>
<name>A0A8J0SD40_XENTR</name>
<evidence type="ECO:0000313" key="5">
    <source>
        <dbReference type="Xenbase" id="XB-GENE-29088763"/>
    </source>
</evidence>